<dbReference type="EMBL" id="JAUOEL010000002">
    <property type="protein sequence ID" value="MDO5973981.1"/>
    <property type="molecule type" value="Genomic_DNA"/>
</dbReference>
<keyword evidence="2" id="KW-1185">Reference proteome</keyword>
<proteinExistence type="predicted"/>
<sequence length="180" mass="21319">MKIGKQFNTCSKSEYIHYIDNYKKYTDFNTLGLYRSICENKKLNLSMKIEIRDYANTVFEKTFNFYQLKDPSTYFNLITLGADLTIADEAKIWDAIKKNQERILSEKKINHRNFGEYSKHNCGYKDCKYNGLMIREGSVLAQSFIHFDSDKGNYEAKNKSERIKKQRKNISKIIREELDD</sequence>
<protein>
    <submittedName>
        <fullName evidence="1">Uncharacterized protein</fullName>
    </submittedName>
</protein>
<gene>
    <name evidence="1" type="ORF">Q4Q40_07275</name>
</gene>
<organism evidence="1 2">
    <name type="scientific">Flavivirga jejuensis</name>
    <dbReference type="NCBI Taxonomy" id="870487"/>
    <lineage>
        <taxon>Bacteria</taxon>
        <taxon>Pseudomonadati</taxon>
        <taxon>Bacteroidota</taxon>
        <taxon>Flavobacteriia</taxon>
        <taxon>Flavobacteriales</taxon>
        <taxon>Flavobacteriaceae</taxon>
        <taxon>Flavivirga</taxon>
    </lineage>
</organism>
<dbReference type="Proteomes" id="UP001176806">
    <property type="component" value="Unassembled WGS sequence"/>
</dbReference>
<dbReference type="RefSeq" id="WP_303301121.1">
    <property type="nucleotide sequence ID" value="NZ_BAABDA010000051.1"/>
</dbReference>
<accession>A0ABT8WLF1</accession>
<reference evidence="1" key="1">
    <citation type="submission" date="2023-07" db="EMBL/GenBank/DDBJ databases">
        <title>Two novel species in the genus Flavivirga.</title>
        <authorList>
            <person name="Kwon K."/>
        </authorList>
    </citation>
    <scope>NUCLEOTIDE SEQUENCE</scope>
    <source>
        <strain evidence="1">KACC 14158</strain>
    </source>
</reference>
<comment type="caution">
    <text evidence="1">The sequence shown here is derived from an EMBL/GenBank/DDBJ whole genome shotgun (WGS) entry which is preliminary data.</text>
</comment>
<evidence type="ECO:0000313" key="2">
    <source>
        <dbReference type="Proteomes" id="UP001176806"/>
    </source>
</evidence>
<name>A0ABT8WLF1_9FLAO</name>
<evidence type="ECO:0000313" key="1">
    <source>
        <dbReference type="EMBL" id="MDO5973981.1"/>
    </source>
</evidence>